<evidence type="ECO:0000259" key="10">
    <source>
        <dbReference type="PROSITE" id="PS51671"/>
    </source>
</evidence>
<keyword evidence="6 9" id="KW-0520">NAD</keyword>
<dbReference type="CDD" id="cd12173">
    <property type="entry name" value="PGDH_4"/>
    <property type="match status" value="1"/>
</dbReference>
<comment type="catalytic activity">
    <reaction evidence="8 9">
        <text>(2R)-3-phosphoglycerate + NAD(+) = 3-phosphooxypyruvate + NADH + H(+)</text>
        <dbReference type="Rhea" id="RHEA:12641"/>
        <dbReference type="ChEBI" id="CHEBI:15378"/>
        <dbReference type="ChEBI" id="CHEBI:18110"/>
        <dbReference type="ChEBI" id="CHEBI:57540"/>
        <dbReference type="ChEBI" id="CHEBI:57945"/>
        <dbReference type="ChEBI" id="CHEBI:58272"/>
        <dbReference type="EC" id="1.1.1.95"/>
    </reaction>
</comment>
<dbReference type="UniPathway" id="UPA00135">
    <property type="reaction ID" value="UER00196"/>
</dbReference>
<dbReference type="GO" id="GO:0051287">
    <property type="term" value="F:NAD binding"/>
    <property type="evidence" value="ECO:0007669"/>
    <property type="project" value="UniProtKB-UniRule"/>
</dbReference>
<feature type="domain" description="ACT" evidence="10">
    <location>
        <begin position="457"/>
        <end position="536"/>
    </location>
</feature>
<evidence type="ECO:0000256" key="4">
    <source>
        <dbReference type="ARBA" id="ARBA00021582"/>
    </source>
</evidence>
<evidence type="ECO:0000313" key="11">
    <source>
        <dbReference type="EMBL" id="PQO42906.1"/>
    </source>
</evidence>
<evidence type="ECO:0000256" key="9">
    <source>
        <dbReference type="RuleBase" id="RU363003"/>
    </source>
</evidence>
<dbReference type="NCBIfam" id="TIGR01327">
    <property type="entry name" value="PGDH"/>
    <property type="match status" value="1"/>
</dbReference>
<dbReference type="PROSITE" id="PS51671">
    <property type="entry name" value="ACT"/>
    <property type="match status" value="1"/>
</dbReference>
<comment type="caution">
    <text evidence="11">The sequence shown here is derived from an EMBL/GenBank/DDBJ whole genome shotgun (WGS) entry which is preliminary data.</text>
</comment>
<dbReference type="PROSITE" id="PS00065">
    <property type="entry name" value="D_2_HYDROXYACID_DH_1"/>
    <property type="match status" value="1"/>
</dbReference>
<dbReference type="EMBL" id="PUHZ01000024">
    <property type="protein sequence ID" value="PQO42906.1"/>
    <property type="molecule type" value="Genomic_DNA"/>
</dbReference>
<gene>
    <name evidence="11" type="ORF">C5Y93_24590</name>
</gene>
<dbReference type="InterPro" id="IPR029752">
    <property type="entry name" value="D-isomer_DH_CS1"/>
</dbReference>
<evidence type="ECO:0000256" key="8">
    <source>
        <dbReference type="ARBA" id="ARBA00048731"/>
    </source>
</evidence>
<name>A0A2S8GEM5_9BACT</name>
<dbReference type="Gene3D" id="3.30.1330.90">
    <property type="entry name" value="D-3-phosphoglycerate dehydrogenase, domain 3"/>
    <property type="match status" value="1"/>
</dbReference>
<dbReference type="Proteomes" id="UP000237819">
    <property type="component" value="Unassembled WGS sequence"/>
</dbReference>
<evidence type="ECO:0000256" key="7">
    <source>
        <dbReference type="ARBA" id="ARBA00048126"/>
    </source>
</evidence>
<accession>A0A2S8GEM5</accession>
<dbReference type="InterPro" id="IPR006236">
    <property type="entry name" value="PGDH"/>
</dbReference>
<reference evidence="11 12" key="1">
    <citation type="submission" date="2018-02" db="EMBL/GenBank/DDBJ databases">
        <title>Comparative genomes isolates from brazilian mangrove.</title>
        <authorList>
            <person name="Araujo J.E."/>
            <person name="Taketani R.G."/>
            <person name="Silva M.C.P."/>
            <person name="Loureco M.V."/>
            <person name="Andreote F.D."/>
        </authorList>
    </citation>
    <scope>NUCLEOTIDE SEQUENCE [LARGE SCALE GENOMIC DNA]</scope>
    <source>
        <strain evidence="11 12">Nap-Phe MGV</strain>
    </source>
</reference>
<dbReference type="FunFam" id="3.40.50.720:FF:000021">
    <property type="entry name" value="D-3-phosphoglycerate dehydrogenase"/>
    <property type="match status" value="1"/>
</dbReference>
<dbReference type="SUPFAM" id="SSF143548">
    <property type="entry name" value="Serine metabolism enzymes domain"/>
    <property type="match status" value="1"/>
</dbReference>
<dbReference type="InterPro" id="IPR036291">
    <property type="entry name" value="NAD(P)-bd_dom_sf"/>
</dbReference>
<comment type="pathway">
    <text evidence="2 9">Amino-acid biosynthesis; L-serine biosynthesis; L-serine from 3-phospho-D-glycerate: step 1/3.</text>
</comment>
<dbReference type="Gene3D" id="3.40.50.720">
    <property type="entry name" value="NAD(P)-binding Rossmann-like Domain"/>
    <property type="match status" value="2"/>
</dbReference>
<sequence length="540" mass="57413">MPKILVLDELSPEGLALLDAAEGFEYEIRLKLAGEELRKSLAEFDGAICRSGVKITPESLEGNTRLRCIARAGVGTDNIDKNAATRLGIVVMNTPTGNTVSTAEHAFCLMMALSRNVASANQSLVEGRWDRKKYMGTQLADKTVGIVGLGRIGQEFAKRALAFEMRVIGFDPFISPERAAELGIELYSSVKEMLPLVDYLTVHTPLTPETKGLINHEALEIIKPGARLINCARGGIYDEAALVDGLKSGKLGGVALDVYAEEPCTDSPLFGMENVVCTPHLGASTEEAQTQVAVEAVQLVTNHLKSGEIRHAVNVAPIDPKTLDAMRGYLDVAYRIGLLAGQLHGGKLKACKLNYRGEVAGKDTKLLTASFCAGLLEQAMDEGGANIINAQMLLAERGVTISSESSTEMGSFSSSITATLEEDGRTSQVGGTLFGNDMPRLILLDGQRLEAYLDGTLFLFTHNDVPGIIGRVGTIFGTNGVNIAQMAVGRSSAGGNAVGVLNLDGPPPQSAVDEVLQSPDIVSARVVQLPVAGELPTWLR</sequence>
<dbReference type="SUPFAM" id="SSF52283">
    <property type="entry name" value="Formate/glycerate dehydrogenase catalytic domain-like"/>
    <property type="match status" value="1"/>
</dbReference>
<keyword evidence="9" id="KW-0028">Amino-acid biosynthesis</keyword>
<evidence type="ECO:0000313" key="12">
    <source>
        <dbReference type="Proteomes" id="UP000237819"/>
    </source>
</evidence>
<comment type="similarity">
    <text evidence="3 9">Belongs to the D-isomer specific 2-hydroxyacid dehydrogenase family.</text>
</comment>
<dbReference type="InterPro" id="IPR029009">
    <property type="entry name" value="ASB_dom_sf"/>
</dbReference>
<dbReference type="OrthoDB" id="277029at2"/>
<evidence type="ECO:0000256" key="3">
    <source>
        <dbReference type="ARBA" id="ARBA00005854"/>
    </source>
</evidence>
<dbReference type="Pfam" id="PF19304">
    <property type="entry name" value="PGDH_inter"/>
    <property type="match status" value="1"/>
</dbReference>
<evidence type="ECO:0000256" key="5">
    <source>
        <dbReference type="ARBA" id="ARBA00023002"/>
    </source>
</evidence>
<dbReference type="PANTHER" id="PTHR42938">
    <property type="entry name" value="FORMATE DEHYDROGENASE 1"/>
    <property type="match status" value="1"/>
</dbReference>
<dbReference type="Pfam" id="PF00389">
    <property type="entry name" value="2-Hacid_dh"/>
    <property type="match status" value="1"/>
</dbReference>
<dbReference type="SUPFAM" id="SSF51735">
    <property type="entry name" value="NAD(P)-binding Rossmann-fold domains"/>
    <property type="match status" value="1"/>
</dbReference>
<evidence type="ECO:0000256" key="1">
    <source>
        <dbReference type="ARBA" id="ARBA00003800"/>
    </source>
</evidence>
<organism evidence="11 12">
    <name type="scientific">Blastopirellula marina</name>
    <dbReference type="NCBI Taxonomy" id="124"/>
    <lineage>
        <taxon>Bacteria</taxon>
        <taxon>Pseudomonadati</taxon>
        <taxon>Planctomycetota</taxon>
        <taxon>Planctomycetia</taxon>
        <taxon>Pirellulales</taxon>
        <taxon>Pirellulaceae</taxon>
        <taxon>Blastopirellula</taxon>
    </lineage>
</organism>
<dbReference type="RefSeq" id="WP_105338118.1">
    <property type="nucleotide sequence ID" value="NZ_PUHZ01000024.1"/>
</dbReference>
<comment type="function">
    <text evidence="1">Catalyzes the reversible oxidation of 3-phospho-D-glycerate to 3-phosphonooxypyruvate, the first step of the phosphorylated L-serine biosynthesis pathway. Also catalyzes the reversible oxidation of 2-hydroxyglutarate to 2-oxoglutarate.</text>
</comment>
<dbReference type="Gene3D" id="3.30.70.260">
    <property type="match status" value="1"/>
</dbReference>
<dbReference type="GO" id="GO:0006564">
    <property type="term" value="P:L-serine biosynthetic process"/>
    <property type="evidence" value="ECO:0007669"/>
    <property type="project" value="UniProtKB-UniRule"/>
</dbReference>
<dbReference type="GO" id="GO:0004617">
    <property type="term" value="F:phosphoglycerate dehydrogenase activity"/>
    <property type="evidence" value="ECO:0007669"/>
    <property type="project" value="UniProtKB-UniRule"/>
</dbReference>
<dbReference type="InterPro" id="IPR045865">
    <property type="entry name" value="ACT-like_dom_sf"/>
</dbReference>
<keyword evidence="5 9" id="KW-0560">Oxidoreductase</keyword>
<protein>
    <recommendedName>
        <fullName evidence="4 9">D-3-phosphoglycerate dehydrogenase</fullName>
        <ecNumber evidence="9">1.1.1.95</ecNumber>
    </recommendedName>
</protein>
<dbReference type="InterPro" id="IPR006139">
    <property type="entry name" value="D-isomer_2_OHA_DH_cat_dom"/>
</dbReference>
<dbReference type="InterPro" id="IPR002912">
    <property type="entry name" value="ACT_dom"/>
</dbReference>
<dbReference type="InterPro" id="IPR006140">
    <property type="entry name" value="D-isomer_DH_NAD-bd"/>
</dbReference>
<keyword evidence="9" id="KW-0718">Serine biosynthesis</keyword>
<dbReference type="InterPro" id="IPR045626">
    <property type="entry name" value="PGDH_ASB_dom"/>
</dbReference>
<dbReference type="CDD" id="cd04902">
    <property type="entry name" value="ACT_3PGDH-xct"/>
    <property type="match status" value="1"/>
</dbReference>
<dbReference type="SUPFAM" id="SSF55021">
    <property type="entry name" value="ACT-like"/>
    <property type="match status" value="1"/>
</dbReference>
<comment type="catalytic activity">
    <reaction evidence="7">
        <text>(R)-2-hydroxyglutarate + NAD(+) = 2-oxoglutarate + NADH + H(+)</text>
        <dbReference type="Rhea" id="RHEA:49612"/>
        <dbReference type="ChEBI" id="CHEBI:15378"/>
        <dbReference type="ChEBI" id="CHEBI:15801"/>
        <dbReference type="ChEBI" id="CHEBI:16810"/>
        <dbReference type="ChEBI" id="CHEBI:57540"/>
        <dbReference type="ChEBI" id="CHEBI:57945"/>
        <dbReference type="EC" id="1.1.1.399"/>
    </reaction>
</comment>
<dbReference type="Pfam" id="PF01842">
    <property type="entry name" value="ACT"/>
    <property type="match status" value="1"/>
</dbReference>
<proteinExistence type="inferred from homology"/>
<dbReference type="Pfam" id="PF02826">
    <property type="entry name" value="2-Hacid_dh_C"/>
    <property type="match status" value="1"/>
</dbReference>
<evidence type="ECO:0000256" key="6">
    <source>
        <dbReference type="ARBA" id="ARBA00023027"/>
    </source>
</evidence>
<dbReference type="EC" id="1.1.1.95" evidence="9"/>
<evidence type="ECO:0000256" key="2">
    <source>
        <dbReference type="ARBA" id="ARBA00005216"/>
    </source>
</evidence>
<dbReference type="PANTHER" id="PTHR42938:SF47">
    <property type="entry name" value="HYDROXYPYRUVATE REDUCTASE"/>
    <property type="match status" value="1"/>
</dbReference>
<dbReference type="AlphaFoldDB" id="A0A2S8GEM5"/>
<dbReference type="FunFam" id="3.30.70.260:FF:000008">
    <property type="entry name" value="D-3-phosphoglycerate dehydrogenase, chloroplastic"/>
    <property type="match status" value="1"/>
</dbReference>